<evidence type="ECO:0000313" key="3">
    <source>
        <dbReference type="Proteomes" id="UP000223913"/>
    </source>
</evidence>
<gene>
    <name evidence="2" type="ORF">CRP01_01480</name>
</gene>
<keyword evidence="3" id="KW-1185">Reference proteome</keyword>
<organism evidence="2 3">
    <name type="scientific">Flavilitoribacter nigricans (strain ATCC 23147 / DSM 23189 / NBRC 102662 / NCIMB 1420 / SS-2)</name>
    <name type="common">Lewinella nigricans</name>
    <dbReference type="NCBI Taxonomy" id="1122177"/>
    <lineage>
        <taxon>Bacteria</taxon>
        <taxon>Pseudomonadati</taxon>
        <taxon>Bacteroidota</taxon>
        <taxon>Saprospiria</taxon>
        <taxon>Saprospirales</taxon>
        <taxon>Lewinellaceae</taxon>
        <taxon>Flavilitoribacter</taxon>
    </lineage>
</organism>
<dbReference type="InterPro" id="IPR036736">
    <property type="entry name" value="ACP-like_sf"/>
</dbReference>
<evidence type="ECO:0000259" key="1">
    <source>
        <dbReference type="PROSITE" id="PS50075"/>
    </source>
</evidence>
<dbReference type="Proteomes" id="UP000223913">
    <property type="component" value="Unassembled WGS sequence"/>
</dbReference>
<protein>
    <recommendedName>
        <fullName evidence="1">Carrier domain-containing protein</fullName>
    </recommendedName>
</protein>
<dbReference type="InterPro" id="IPR009081">
    <property type="entry name" value="PP-bd_ACP"/>
</dbReference>
<reference evidence="2 3" key="1">
    <citation type="submission" date="2017-10" db="EMBL/GenBank/DDBJ databases">
        <title>The draft genome sequence of Lewinella nigricans NBRC 102662.</title>
        <authorList>
            <person name="Wang K."/>
        </authorList>
    </citation>
    <scope>NUCLEOTIDE SEQUENCE [LARGE SCALE GENOMIC DNA]</scope>
    <source>
        <strain evidence="2 3">NBRC 102662</strain>
    </source>
</reference>
<dbReference type="PROSITE" id="PS50075">
    <property type="entry name" value="CARRIER"/>
    <property type="match status" value="1"/>
</dbReference>
<proteinExistence type="predicted"/>
<evidence type="ECO:0000313" key="2">
    <source>
        <dbReference type="EMBL" id="PHN08611.1"/>
    </source>
</evidence>
<dbReference type="Pfam" id="PF00550">
    <property type="entry name" value="PP-binding"/>
    <property type="match status" value="1"/>
</dbReference>
<dbReference type="OrthoDB" id="7875289at2"/>
<dbReference type="AlphaFoldDB" id="A0A2D0NJD9"/>
<feature type="domain" description="Carrier" evidence="1">
    <location>
        <begin position="1"/>
        <end position="78"/>
    </location>
</feature>
<dbReference type="RefSeq" id="WP_099148201.1">
    <property type="nucleotide sequence ID" value="NZ_PDUD01000001.1"/>
</dbReference>
<name>A0A2D0NJD9_FLAN2</name>
<dbReference type="EMBL" id="PDUD01000001">
    <property type="protein sequence ID" value="PHN08611.1"/>
    <property type="molecule type" value="Genomic_DNA"/>
</dbReference>
<accession>A0A2D0NJD9</accession>
<dbReference type="Gene3D" id="1.10.1200.10">
    <property type="entry name" value="ACP-like"/>
    <property type="match status" value="1"/>
</dbReference>
<sequence length="78" mass="8708">MDKQLITYIKDELHAGDAGLEITPQDDLLGSGLVESMGMMKIIGFIENQYGITVPPRDMTIENFLTVEAMVNYISSRQ</sequence>
<comment type="caution">
    <text evidence="2">The sequence shown here is derived from an EMBL/GenBank/DDBJ whole genome shotgun (WGS) entry which is preliminary data.</text>
</comment>
<dbReference type="SUPFAM" id="SSF47336">
    <property type="entry name" value="ACP-like"/>
    <property type="match status" value="1"/>
</dbReference>